<dbReference type="RefSeq" id="WP_223191393.1">
    <property type="nucleotide sequence ID" value="NZ_FTMK01000010.1"/>
</dbReference>
<dbReference type="AlphaFoldDB" id="A0A1N6TY46"/>
<dbReference type="InterPro" id="IPR020378">
    <property type="entry name" value="DUF4186"/>
</dbReference>
<evidence type="ECO:0000313" key="1">
    <source>
        <dbReference type="EMBL" id="SIQ58293.1"/>
    </source>
</evidence>
<protein>
    <recommendedName>
        <fullName evidence="3">DUF4186 domain-containing protein</fullName>
    </recommendedName>
</protein>
<dbReference type="Proteomes" id="UP000323956">
    <property type="component" value="Unassembled WGS sequence"/>
</dbReference>
<reference evidence="1 2" key="1">
    <citation type="submission" date="2017-01" db="EMBL/GenBank/DDBJ databases">
        <authorList>
            <person name="Varghese N."/>
            <person name="Submissions S."/>
        </authorList>
    </citation>
    <scope>NUCLEOTIDE SEQUENCE [LARGE SCALE GENOMIC DNA]</scope>
    <source>
        <strain evidence="1 2">ATCC 700171</strain>
    </source>
</reference>
<evidence type="ECO:0000313" key="2">
    <source>
        <dbReference type="Proteomes" id="UP000323956"/>
    </source>
</evidence>
<organism evidence="1 2">
    <name type="scientific">Paracoccus thiocyanatus</name>
    <dbReference type="NCBI Taxonomy" id="34006"/>
    <lineage>
        <taxon>Bacteria</taxon>
        <taxon>Pseudomonadati</taxon>
        <taxon>Pseudomonadota</taxon>
        <taxon>Alphaproteobacteria</taxon>
        <taxon>Rhodobacterales</taxon>
        <taxon>Paracoccaceae</taxon>
        <taxon>Paracoccus</taxon>
    </lineage>
</organism>
<dbReference type="EMBL" id="FTMK01000010">
    <property type="protein sequence ID" value="SIQ58293.1"/>
    <property type="molecule type" value="Genomic_DNA"/>
</dbReference>
<dbReference type="Pfam" id="PF13811">
    <property type="entry name" value="DUF4186"/>
    <property type="match status" value="1"/>
</dbReference>
<evidence type="ECO:0008006" key="3">
    <source>
        <dbReference type="Google" id="ProtNLM"/>
    </source>
</evidence>
<sequence length="60" mass="6695">MSDEIFDRLARSAFRSRFRLGAKERAYADAKGREVIAAHARDFIAARLAPRSSTAKPLSD</sequence>
<name>A0A1N6TY46_9RHOB</name>
<proteinExistence type="predicted"/>
<accession>A0A1N6TY46</accession>
<gene>
    <name evidence="1" type="ORF">SAMN05421641_1102</name>
</gene>